<evidence type="ECO:0000256" key="1">
    <source>
        <dbReference type="SAM" id="MobiDB-lite"/>
    </source>
</evidence>
<proteinExistence type="predicted"/>
<feature type="non-terminal residue" evidence="2">
    <location>
        <position position="1"/>
    </location>
</feature>
<evidence type="ECO:0000313" key="2">
    <source>
        <dbReference type="EMBL" id="SVA78577.1"/>
    </source>
</evidence>
<reference evidence="2" key="1">
    <citation type="submission" date="2018-05" db="EMBL/GenBank/DDBJ databases">
        <authorList>
            <person name="Lanie J.A."/>
            <person name="Ng W.-L."/>
            <person name="Kazmierczak K.M."/>
            <person name="Andrzejewski T.M."/>
            <person name="Davidsen T.M."/>
            <person name="Wayne K.J."/>
            <person name="Tettelin H."/>
            <person name="Glass J.I."/>
            <person name="Rusch D."/>
            <person name="Podicherti R."/>
            <person name="Tsui H.-C.T."/>
            <person name="Winkler M.E."/>
        </authorList>
    </citation>
    <scope>NUCLEOTIDE SEQUENCE</scope>
</reference>
<dbReference type="EMBL" id="UINC01018659">
    <property type="protein sequence ID" value="SVA78577.1"/>
    <property type="molecule type" value="Genomic_DNA"/>
</dbReference>
<gene>
    <name evidence="2" type="ORF">METZ01_LOCUS131431</name>
</gene>
<sequence>AGDRGQVGNSVARNHPNVDDAGGPAGFPPGRGCDRFDRLPANHPAGGQARV</sequence>
<name>A0A381YPZ1_9ZZZZ</name>
<dbReference type="AlphaFoldDB" id="A0A381YPZ1"/>
<feature type="region of interest" description="Disordered" evidence="1">
    <location>
        <begin position="1"/>
        <end position="51"/>
    </location>
</feature>
<accession>A0A381YPZ1</accession>
<protein>
    <submittedName>
        <fullName evidence="2">Uncharacterized protein</fullName>
    </submittedName>
</protein>
<organism evidence="2">
    <name type="scientific">marine metagenome</name>
    <dbReference type="NCBI Taxonomy" id="408172"/>
    <lineage>
        <taxon>unclassified sequences</taxon>
        <taxon>metagenomes</taxon>
        <taxon>ecological metagenomes</taxon>
    </lineage>
</organism>
<feature type="non-terminal residue" evidence="2">
    <location>
        <position position="51"/>
    </location>
</feature>